<dbReference type="Gene3D" id="3.30.1150.10">
    <property type="match status" value="1"/>
</dbReference>
<keyword evidence="3 10" id="KW-0813">Transport</keyword>
<keyword evidence="10" id="KW-0735">Signal-anchor</keyword>
<evidence type="ECO:0000256" key="8">
    <source>
        <dbReference type="ARBA" id="ARBA00022989"/>
    </source>
</evidence>
<dbReference type="GO" id="GO:0031992">
    <property type="term" value="F:energy transducer activity"/>
    <property type="evidence" value="ECO:0007669"/>
    <property type="project" value="InterPro"/>
</dbReference>
<dbReference type="HOGENOM" id="CLU_108529_1_0_6"/>
<keyword evidence="5 10" id="KW-0997">Cell inner membrane</keyword>
<comment type="similarity">
    <text evidence="2 10">Belongs to the TonB family.</text>
</comment>
<dbReference type="GO" id="GO:0015891">
    <property type="term" value="P:siderophore transport"/>
    <property type="evidence" value="ECO:0007669"/>
    <property type="project" value="InterPro"/>
</dbReference>
<dbReference type="GO" id="GO:0015031">
    <property type="term" value="P:protein transport"/>
    <property type="evidence" value="ECO:0007669"/>
    <property type="project" value="UniProtKB-UniRule"/>
</dbReference>
<dbReference type="OrthoDB" id="1628901at2"/>
<evidence type="ECO:0000256" key="4">
    <source>
        <dbReference type="ARBA" id="ARBA00022475"/>
    </source>
</evidence>
<evidence type="ECO:0000256" key="5">
    <source>
        <dbReference type="ARBA" id="ARBA00022519"/>
    </source>
</evidence>
<dbReference type="RefSeq" id="WP_009838507.1">
    <property type="nucleotide sequence ID" value="NZ_AAOH01000006.1"/>
</dbReference>
<keyword evidence="7 10" id="KW-0653">Protein transport</keyword>
<dbReference type="InterPro" id="IPR051045">
    <property type="entry name" value="TonB-dependent_transducer"/>
</dbReference>
<gene>
    <name evidence="12" type="ORF">PTD2_14437</name>
</gene>
<dbReference type="GO" id="GO:0055085">
    <property type="term" value="P:transmembrane transport"/>
    <property type="evidence" value="ECO:0007669"/>
    <property type="project" value="InterPro"/>
</dbReference>
<dbReference type="GO" id="GO:0030288">
    <property type="term" value="C:outer membrane-bounded periplasmic space"/>
    <property type="evidence" value="ECO:0007669"/>
    <property type="project" value="InterPro"/>
</dbReference>
<accession>A4CCF2</accession>
<keyword evidence="6 10" id="KW-0812">Transmembrane</keyword>
<dbReference type="Pfam" id="PF03544">
    <property type="entry name" value="TonB_C"/>
    <property type="match status" value="1"/>
</dbReference>
<evidence type="ECO:0000256" key="6">
    <source>
        <dbReference type="ARBA" id="ARBA00022692"/>
    </source>
</evidence>
<dbReference type="EMBL" id="AAOH01000006">
    <property type="protein sequence ID" value="EAR27245.1"/>
    <property type="molecule type" value="Genomic_DNA"/>
</dbReference>
<reference evidence="12 13" key="1">
    <citation type="submission" date="2006-02" db="EMBL/GenBank/DDBJ databases">
        <authorList>
            <person name="Moran M.A."/>
            <person name="Kjelleberg S."/>
            <person name="Egan S."/>
            <person name="Saunders N."/>
            <person name="Thomas T."/>
            <person name="Ferriera S."/>
            <person name="Johnson J."/>
            <person name="Kravitz S."/>
            <person name="Halpern A."/>
            <person name="Remington K."/>
            <person name="Beeson K."/>
            <person name="Tran B."/>
            <person name="Rogers Y.-H."/>
            <person name="Friedman R."/>
            <person name="Venter J.C."/>
        </authorList>
    </citation>
    <scope>NUCLEOTIDE SEQUENCE [LARGE SCALE GENOMIC DNA]</scope>
    <source>
        <strain evidence="12 13">D2</strain>
    </source>
</reference>
<evidence type="ECO:0000256" key="2">
    <source>
        <dbReference type="ARBA" id="ARBA00006555"/>
    </source>
</evidence>
<dbReference type="PANTHER" id="PTHR33446:SF14">
    <property type="entry name" value="PROTEIN TONB"/>
    <property type="match status" value="1"/>
</dbReference>
<protein>
    <recommendedName>
        <fullName evidence="10">Protein TonB</fullName>
    </recommendedName>
</protein>
<evidence type="ECO:0000256" key="1">
    <source>
        <dbReference type="ARBA" id="ARBA00004383"/>
    </source>
</evidence>
<sequence length="212" mass="23371">MTHTITQSTAQPLAKIALITAAGLIMTFVAFAFMQYLIKPQENYAPTVQPDFTIEVAQEKKIKQITTISRLPPPPMVNKAPPKLMPVSDAPEIDTTQIIPLIKISPQMSDKEGLTSLKLDNQASPIVRMAPKYPQSAARDGIEGWVQIGFSISKTGRVINPTILASEPKRIFDAAALKAIKKWKYKAKIEQGHAIEQHGLNIQLDFSLDNSN</sequence>
<evidence type="ECO:0000256" key="10">
    <source>
        <dbReference type="RuleBase" id="RU362123"/>
    </source>
</evidence>
<dbReference type="InterPro" id="IPR003538">
    <property type="entry name" value="TonB"/>
</dbReference>
<evidence type="ECO:0000259" key="11">
    <source>
        <dbReference type="PROSITE" id="PS52015"/>
    </source>
</evidence>
<organism evidence="12 13">
    <name type="scientific">Pseudoalteromonas tunicata D2</name>
    <dbReference type="NCBI Taxonomy" id="87626"/>
    <lineage>
        <taxon>Bacteria</taxon>
        <taxon>Pseudomonadati</taxon>
        <taxon>Pseudomonadota</taxon>
        <taxon>Gammaproteobacteria</taxon>
        <taxon>Alteromonadales</taxon>
        <taxon>Pseudoalteromonadaceae</taxon>
        <taxon>Pseudoalteromonas</taxon>
    </lineage>
</organism>
<evidence type="ECO:0000256" key="7">
    <source>
        <dbReference type="ARBA" id="ARBA00022927"/>
    </source>
</evidence>
<dbReference type="STRING" id="87626.PTD2_14437"/>
<keyword evidence="9 10" id="KW-0472">Membrane</keyword>
<dbReference type="PRINTS" id="PR01374">
    <property type="entry name" value="TONBPROTEIN"/>
</dbReference>
<keyword evidence="4 10" id="KW-1003">Cell membrane</keyword>
<evidence type="ECO:0000256" key="3">
    <source>
        <dbReference type="ARBA" id="ARBA00022448"/>
    </source>
</evidence>
<comment type="subcellular location">
    <subcellularLocation>
        <location evidence="1 10">Cell inner membrane</location>
        <topology evidence="1 10">Single-pass membrane protein</topology>
        <orientation evidence="1 10">Periplasmic side</orientation>
    </subcellularLocation>
</comment>
<evidence type="ECO:0000313" key="12">
    <source>
        <dbReference type="EMBL" id="EAR27245.1"/>
    </source>
</evidence>
<comment type="function">
    <text evidence="10">Interacts with outer membrane receptor proteins that carry out high-affinity binding and energy dependent uptake into the periplasmic space of specific substrates. It could act to transduce energy from the cytoplasmic membrane to specific energy-requiring processes in the outer membrane, resulting in the release into the periplasm of ligands bound by these outer membrane proteins.</text>
</comment>
<comment type="caution">
    <text evidence="12">The sequence shown here is derived from an EMBL/GenBank/DDBJ whole genome shotgun (WGS) entry which is preliminary data.</text>
</comment>
<evidence type="ECO:0000256" key="9">
    <source>
        <dbReference type="ARBA" id="ARBA00023136"/>
    </source>
</evidence>
<feature type="transmembrane region" description="Helical" evidence="10">
    <location>
        <begin position="12"/>
        <end position="38"/>
    </location>
</feature>
<dbReference type="NCBIfam" id="TIGR01352">
    <property type="entry name" value="tonB_Cterm"/>
    <property type="match status" value="1"/>
</dbReference>
<dbReference type="InterPro" id="IPR037682">
    <property type="entry name" value="TonB_C"/>
</dbReference>
<feature type="domain" description="TonB C-terminal" evidence="11">
    <location>
        <begin position="118"/>
        <end position="212"/>
    </location>
</feature>
<dbReference type="InterPro" id="IPR006260">
    <property type="entry name" value="TonB/TolA_C"/>
</dbReference>
<evidence type="ECO:0000313" key="13">
    <source>
        <dbReference type="Proteomes" id="UP000006201"/>
    </source>
</evidence>
<dbReference type="GO" id="GO:0005886">
    <property type="term" value="C:plasma membrane"/>
    <property type="evidence" value="ECO:0007669"/>
    <property type="project" value="UniProtKB-SubCell"/>
</dbReference>
<dbReference type="SUPFAM" id="SSF74653">
    <property type="entry name" value="TolA/TonB C-terminal domain"/>
    <property type="match status" value="1"/>
</dbReference>
<proteinExistence type="inferred from homology"/>
<dbReference type="PROSITE" id="PS52015">
    <property type="entry name" value="TONB_CTD"/>
    <property type="match status" value="1"/>
</dbReference>
<dbReference type="Proteomes" id="UP000006201">
    <property type="component" value="Unassembled WGS sequence"/>
</dbReference>
<dbReference type="eggNOG" id="COG0810">
    <property type="taxonomic scope" value="Bacteria"/>
</dbReference>
<dbReference type="AlphaFoldDB" id="A4CCF2"/>
<keyword evidence="8 10" id="KW-1133">Transmembrane helix</keyword>
<name>A4CCF2_9GAMM</name>
<keyword evidence="13" id="KW-1185">Reference proteome</keyword>
<dbReference type="PANTHER" id="PTHR33446">
    <property type="entry name" value="PROTEIN TONB-RELATED"/>
    <property type="match status" value="1"/>
</dbReference>